<proteinExistence type="predicted"/>
<organism evidence="1 2">
    <name type="scientific">Sphaerulina musiva (strain SO2202)</name>
    <name type="common">Poplar stem canker fungus</name>
    <name type="synonym">Septoria musiva</name>
    <dbReference type="NCBI Taxonomy" id="692275"/>
    <lineage>
        <taxon>Eukaryota</taxon>
        <taxon>Fungi</taxon>
        <taxon>Dikarya</taxon>
        <taxon>Ascomycota</taxon>
        <taxon>Pezizomycotina</taxon>
        <taxon>Dothideomycetes</taxon>
        <taxon>Dothideomycetidae</taxon>
        <taxon>Mycosphaerellales</taxon>
        <taxon>Mycosphaerellaceae</taxon>
        <taxon>Sphaerulina</taxon>
    </lineage>
</organism>
<gene>
    <name evidence="1" type="ORF">SEPMUDRAFT_149386</name>
</gene>
<name>M3AZ88_SPHMS</name>
<dbReference type="EMBL" id="KB456264">
    <property type="protein sequence ID" value="EMF12847.1"/>
    <property type="molecule type" value="Genomic_DNA"/>
</dbReference>
<sequence>MWPAHFRESDRINSPTCQSSASGSPLYELAITTFPPALFFVSQSQDLSNHKCVFLADQSESNKLHFFWGQIAWMFRASRLLKGRKDSFLPAGQVSALGLSSLGGKLAMPCSRCGGSAPGPSLFLLSLGGRR</sequence>
<keyword evidence="2" id="KW-1185">Reference proteome</keyword>
<dbReference type="HOGENOM" id="CLU_1928920_0_0_1"/>
<protein>
    <submittedName>
        <fullName evidence="1">Uncharacterized protein</fullName>
    </submittedName>
</protein>
<evidence type="ECO:0000313" key="1">
    <source>
        <dbReference type="EMBL" id="EMF12847.1"/>
    </source>
</evidence>
<dbReference type="GeneID" id="27902659"/>
<reference evidence="1 2" key="1">
    <citation type="journal article" date="2012" name="PLoS Pathog.">
        <title>Diverse lifestyles and strategies of plant pathogenesis encoded in the genomes of eighteen Dothideomycetes fungi.</title>
        <authorList>
            <person name="Ohm R.A."/>
            <person name="Feau N."/>
            <person name="Henrissat B."/>
            <person name="Schoch C.L."/>
            <person name="Horwitz B.A."/>
            <person name="Barry K.W."/>
            <person name="Condon B.J."/>
            <person name="Copeland A.C."/>
            <person name="Dhillon B."/>
            <person name="Glaser F."/>
            <person name="Hesse C.N."/>
            <person name="Kosti I."/>
            <person name="LaButti K."/>
            <person name="Lindquist E.A."/>
            <person name="Lucas S."/>
            <person name="Salamov A.A."/>
            <person name="Bradshaw R.E."/>
            <person name="Ciuffetti L."/>
            <person name="Hamelin R.C."/>
            <person name="Kema G.H.J."/>
            <person name="Lawrence C."/>
            <person name="Scott J.A."/>
            <person name="Spatafora J.W."/>
            <person name="Turgeon B.G."/>
            <person name="de Wit P.J.G.M."/>
            <person name="Zhong S."/>
            <person name="Goodwin S.B."/>
            <person name="Grigoriev I.V."/>
        </authorList>
    </citation>
    <scope>NUCLEOTIDE SEQUENCE [LARGE SCALE GENOMIC DNA]</scope>
    <source>
        <strain evidence="1 2">SO2202</strain>
    </source>
</reference>
<dbReference type="Proteomes" id="UP000016931">
    <property type="component" value="Unassembled WGS sequence"/>
</dbReference>
<accession>M3AZ88</accession>
<dbReference type="AlphaFoldDB" id="M3AZ88"/>
<evidence type="ECO:0000313" key="2">
    <source>
        <dbReference type="Proteomes" id="UP000016931"/>
    </source>
</evidence>
<dbReference type="RefSeq" id="XP_016760968.1">
    <property type="nucleotide sequence ID" value="XM_016905522.1"/>
</dbReference>